<feature type="compositionally biased region" description="Basic and acidic residues" evidence="1">
    <location>
        <begin position="72"/>
        <end position="85"/>
    </location>
</feature>
<dbReference type="PANTHER" id="PTHR14386">
    <property type="entry name" value="PROTEIN FAM204A"/>
    <property type="match status" value="1"/>
</dbReference>
<feature type="compositionally biased region" description="Pro residues" evidence="1">
    <location>
        <begin position="136"/>
        <end position="145"/>
    </location>
</feature>
<organism evidence="2 3">
    <name type="scientific">Petromyzon marinus</name>
    <name type="common">Sea lamprey</name>
    <dbReference type="NCBI Taxonomy" id="7757"/>
    <lineage>
        <taxon>Eukaryota</taxon>
        <taxon>Metazoa</taxon>
        <taxon>Chordata</taxon>
        <taxon>Craniata</taxon>
        <taxon>Vertebrata</taxon>
        <taxon>Cyclostomata</taxon>
        <taxon>Hyperoartia</taxon>
        <taxon>Petromyzontiformes</taxon>
        <taxon>Petromyzontidae</taxon>
        <taxon>Petromyzon</taxon>
    </lineage>
</organism>
<protein>
    <submittedName>
        <fullName evidence="3">Protein FAM204A</fullName>
    </submittedName>
</protein>
<gene>
    <name evidence="3" type="primary">FAM204A</name>
</gene>
<feature type="compositionally biased region" description="Acidic residues" evidence="1">
    <location>
        <begin position="26"/>
        <end position="35"/>
    </location>
</feature>
<dbReference type="Proteomes" id="UP001318040">
    <property type="component" value="Chromosome 27"/>
</dbReference>
<dbReference type="PANTHER" id="PTHR14386:SF2">
    <property type="entry name" value="PROTEIN FAM204A"/>
    <property type="match status" value="1"/>
</dbReference>
<evidence type="ECO:0000313" key="3">
    <source>
        <dbReference type="RefSeq" id="XP_032817389.1"/>
    </source>
</evidence>
<name>A0AAJ7TGF5_PETMA</name>
<feature type="compositionally biased region" description="Basic and acidic residues" evidence="1">
    <location>
        <begin position="1"/>
        <end position="13"/>
    </location>
</feature>
<dbReference type="KEGG" id="pmrn:116946529"/>
<feature type="region of interest" description="Disordered" evidence="1">
    <location>
        <begin position="1"/>
        <end position="147"/>
    </location>
</feature>
<proteinExistence type="predicted"/>
<dbReference type="InterPro" id="IPR037690">
    <property type="entry name" value="FAM204A"/>
</dbReference>
<evidence type="ECO:0000256" key="1">
    <source>
        <dbReference type="SAM" id="MobiDB-lite"/>
    </source>
</evidence>
<dbReference type="RefSeq" id="XP_032817389.1">
    <property type="nucleotide sequence ID" value="XM_032961498.1"/>
</dbReference>
<dbReference type="CTD" id="63877"/>
<feature type="compositionally biased region" description="Basic and acidic residues" evidence="1">
    <location>
        <begin position="36"/>
        <end position="48"/>
    </location>
</feature>
<keyword evidence="2" id="KW-1185">Reference proteome</keyword>
<sequence length="227" mass="26764">MESVGRDEENREEEREEEREEKREEESEEESEEKSEEERDEKARRIREAVGQSGLRQKFIELQRRRQMLVKRSTDDLRRYDETTRSSRKRRRKHKAHDSPIPQQQGEPGDRPASEGPEAQWSELKQYFHANKRLEPPPCSRPPPMGRLDKRVEAAIAEGDIDVADRLSDQVASREFGVMVSKAVECREFVAEQRAMSEAKFKKKKPNLAWGFEAKKRWETKSNMGYM</sequence>
<feature type="compositionally biased region" description="Basic residues" evidence="1">
    <location>
        <begin position="86"/>
        <end position="96"/>
    </location>
</feature>
<evidence type="ECO:0000313" key="2">
    <source>
        <dbReference type="Proteomes" id="UP001318040"/>
    </source>
</evidence>
<dbReference type="AlphaFoldDB" id="A0AAJ7TGF5"/>
<accession>A0AAJ7TGF5</accession>
<reference evidence="3" key="1">
    <citation type="submission" date="2025-08" db="UniProtKB">
        <authorList>
            <consortium name="RefSeq"/>
        </authorList>
    </citation>
    <scope>IDENTIFICATION</scope>
    <source>
        <tissue evidence="3">Sperm</tissue>
    </source>
</reference>